<evidence type="ECO:0000313" key="4">
    <source>
        <dbReference type="EMBL" id="AFI04738.1"/>
    </source>
</evidence>
<evidence type="ECO:0000313" key="5">
    <source>
        <dbReference type="Proteomes" id="UP000005010"/>
    </source>
</evidence>
<dbReference type="Gene3D" id="3.90.550.10">
    <property type="entry name" value="Spore Coat Polysaccharide Biosynthesis Protein SpsA, Chain A"/>
    <property type="match status" value="1"/>
</dbReference>
<dbReference type="GO" id="GO:0016757">
    <property type="term" value="F:glycosyltransferase activity"/>
    <property type="evidence" value="ECO:0007669"/>
    <property type="project" value="UniProtKB-KW"/>
</dbReference>
<evidence type="ECO:0000256" key="2">
    <source>
        <dbReference type="ARBA" id="ARBA00022679"/>
    </source>
</evidence>
<sequence length="388" mass="46014">MISTVITPPPEKTQQSELNEYSHIPIAFAFDKNYCIPFAACLQSFLECIARANKQVFYSLHALVVGLDEDDIQKLHQIAEPFKEMATLEIKNIEPFLDTIKNPFDESFTKRFSKMVLIKYFLADLFPKYSKIVWSDVDIIFCEEFSKDFLKITEDDKNYLYGVFDGKQHVLEGFLFCNLALQRKNHFTQKIQEILHAQEVTEEPHLTDWCWPYIGQLGIEYCVFPSYYILNQENELFLYERLYDNYSKHVQQALKNPIIIHYDGWIHAIKPWDNPLSMKANLWLNTLAKTPFFTDYTELLQKNTNFYGKIISKDYYFPYYASYTDTILKPLYLFFQNYSAYLKERVFCEEFYMRVIKIPLSKTLKRLKIHRALKKILLALKIIKSNAN</sequence>
<dbReference type="STRING" id="182217.HCW_07400"/>
<dbReference type="InterPro" id="IPR002495">
    <property type="entry name" value="Glyco_trans_8"/>
</dbReference>
<dbReference type="Pfam" id="PF01501">
    <property type="entry name" value="Glyco_transf_8"/>
    <property type="match status" value="1"/>
</dbReference>
<dbReference type="PANTHER" id="PTHR13778">
    <property type="entry name" value="GLYCOSYLTRANSFERASE 8 DOMAIN-CONTAINING PROTEIN"/>
    <property type="match status" value="1"/>
</dbReference>
<dbReference type="GO" id="GO:0046872">
    <property type="term" value="F:metal ion binding"/>
    <property type="evidence" value="ECO:0007669"/>
    <property type="project" value="UniProtKB-KW"/>
</dbReference>
<keyword evidence="3" id="KW-0479">Metal-binding</keyword>
<proteinExistence type="predicted"/>
<evidence type="ECO:0000256" key="1">
    <source>
        <dbReference type="ARBA" id="ARBA00022676"/>
    </source>
</evidence>
<dbReference type="PATRIC" id="fig|182217.3.peg.1566"/>
<name>I0EP69_HELC0</name>
<dbReference type="InterPro" id="IPR050748">
    <property type="entry name" value="Glycosyltrans_8_dom-fam"/>
</dbReference>
<keyword evidence="1" id="KW-0328">Glycosyltransferase</keyword>
<gene>
    <name evidence="4" type="ordered locus">HCW_07400</name>
</gene>
<dbReference type="HOGENOM" id="CLU_060282_0_0_7"/>
<accession>I0EP69</accession>
<reference evidence="5" key="1">
    <citation type="submission" date="2012-04" db="EMBL/GenBank/DDBJ databases">
        <title>Complete genome sequence of Helicobacter cetorum strain MIT 00-7128.</title>
        <authorList>
            <person name="Kersulyte D."/>
            <person name="Berg D.E."/>
        </authorList>
    </citation>
    <scope>NUCLEOTIDE SEQUENCE [LARGE SCALE GENOMIC DNA]</scope>
    <source>
        <strain evidence="5">MIT 00-7128</strain>
    </source>
</reference>
<dbReference type="RefSeq" id="WP_014661605.1">
    <property type="nucleotide sequence ID" value="NC_017737.1"/>
</dbReference>
<dbReference type="EMBL" id="CP003479">
    <property type="protein sequence ID" value="AFI04738.1"/>
    <property type="molecule type" value="Genomic_DNA"/>
</dbReference>
<dbReference type="KEGG" id="hce:HCW_07400"/>
<dbReference type="Proteomes" id="UP000005010">
    <property type="component" value="Chromosome"/>
</dbReference>
<dbReference type="eggNOG" id="COG1442">
    <property type="taxonomic scope" value="Bacteria"/>
</dbReference>
<protein>
    <submittedName>
        <fullName evidence="4">Lipopolysaccharide biosynthesis protein</fullName>
    </submittedName>
</protein>
<evidence type="ECO:0000256" key="3">
    <source>
        <dbReference type="ARBA" id="ARBA00022723"/>
    </source>
</evidence>
<dbReference type="SUPFAM" id="SSF53448">
    <property type="entry name" value="Nucleotide-diphospho-sugar transferases"/>
    <property type="match status" value="1"/>
</dbReference>
<keyword evidence="2" id="KW-0808">Transferase</keyword>
<dbReference type="PANTHER" id="PTHR13778:SF47">
    <property type="entry name" value="LIPOPOLYSACCHARIDE 1,3-GALACTOSYLTRANSFERASE"/>
    <property type="match status" value="1"/>
</dbReference>
<keyword evidence="5" id="KW-1185">Reference proteome</keyword>
<dbReference type="InterPro" id="IPR029044">
    <property type="entry name" value="Nucleotide-diphossugar_trans"/>
</dbReference>
<organism evidence="4 5">
    <name type="scientific">Helicobacter cetorum (strain ATCC BAA-429 / MIT 00-7128)</name>
    <dbReference type="NCBI Taxonomy" id="182217"/>
    <lineage>
        <taxon>Bacteria</taxon>
        <taxon>Pseudomonadati</taxon>
        <taxon>Campylobacterota</taxon>
        <taxon>Epsilonproteobacteria</taxon>
        <taxon>Campylobacterales</taxon>
        <taxon>Helicobacteraceae</taxon>
        <taxon>Helicobacter</taxon>
    </lineage>
</organism>
<dbReference type="AlphaFoldDB" id="I0EP69"/>